<dbReference type="GO" id="GO:0016787">
    <property type="term" value="F:hydrolase activity"/>
    <property type="evidence" value="ECO:0007669"/>
    <property type="project" value="UniProtKB-KW"/>
</dbReference>
<dbReference type="EMBL" id="JAGMUU010000051">
    <property type="protein sequence ID" value="KAH7112329.1"/>
    <property type="molecule type" value="Genomic_DNA"/>
</dbReference>
<comment type="caution">
    <text evidence="3">The sequence shown here is derived from an EMBL/GenBank/DDBJ whole genome shotgun (WGS) entry which is preliminary data.</text>
</comment>
<dbReference type="Pfam" id="PF07859">
    <property type="entry name" value="Abhydrolase_3"/>
    <property type="match status" value="1"/>
</dbReference>
<reference evidence="3" key="1">
    <citation type="journal article" date="2021" name="Nat. Commun.">
        <title>Genetic determinants of endophytism in the Arabidopsis root mycobiome.</title>
        <authorList>
            <person name="Mesny F."/>
            <person name="Miyauchi S."/>
            <person name="Thiergart T."/>
            <person name="Pickel B."/>
            <person name="Atanasova L."/>
            <person name="Karlsson M."/>
            <person name="Huettel B."/>
            <person name="Barry K.W."/>
            <person name="Haridas S."/>
            <person name="Chen C."/>
            <person name="Bauer D."/>
            <person name="Andreopoulos W."/>
            <person name="Pangilinan J."/>
            <person name="LaButti K."/>
            <person name="Riley R."/>
            <person name="Lipzen A."/>
            <person name="Clum A."/>
            <person name="Drula E."/>
            <person name="Henrissat B."/>
            <person name="Kohler A."/>
            <person name="Grigoriev I.V."/>
            <person name="Martin F.M."/>
            <person name="Hacquard S."/>
        </authorList>
    </citation>
    <scope>NUCLEOTIDE SEQUENCE</scope>
    <source>
        <strain evidence="3">MPI-CAGE-AT-0021</strain>
    </source>
</reference>
<dbReference type="Proteomes" id="UP000717696">
    <property type="component" value="Unassembled WGS sequence"/>
</dbReference>
<dbReference type="EMBL" id="JAGMUU010000086">
    <property type="protein sequence ID" value="KAH7108799.1"/>
    <property type="molecule type" value="Genomic_DNA"/>
</dbReference>
<gene>
    <name evidence="3" type="ORF">B0J13DRAFT_490309</name>
    <name evidence="4" type="ORF">B0J13DRAFT_600365</name>
</gene>
<dbReference type="OrthoDB" id="19653at2759"/>
<keyword evidence="5" id="KW-1185">Reference proteome</keyword>
<feature type="domain" description="Alpha/beta hydrolase fold-3" evidence="2">
    <location>
        <begin position="64"/>
        <end position="190"/>
    </location>
</feature>
<organism evidence="3 5">
    <name type="scientific">Dactylonectria estremocensis</name>
    <dbReference type="NCBI Taxonomy" id="1079267"/>
    <lineage>
        <taxon>Eukaryota</taxon>
        <taxon>Fungi</taxon>
        <taxon>Dikarya</taxon>
        <taxon>Ascomycota</taxon>
        <taxon>Pezizomycotina</taxon>
        <taxon>Sordariomycetes</taxon>
        <taxon>Hypocreomycetidae</taxon>
        <taxon>Hypocreales</taxon>
        <taxon>Nectriaceae</taxon>
        <taxon>Dactylonectria</taxon>
    </lineage>
</organism>
<accession>A0A9P9I6Z8</accession>
<dbReference type="SUPFAM" id="SSF53474">
    <property type="entry name" value="alpha/beta-Hydrolases"/>
    <property type="match status" value="1"/>
</dbReference>
<evidence type="ECO:0000259" key="2">
    <source>
        <dbReference type="Pfam" id="PF07859"/>
    </source>
</evidence>
<sequence>MTSAATEERTKRFQDLLNALESFPQENFDPFEIHRAHYESAGIQIGVDVMVPKTGVAPVARPVIVRIHGGFLITGSSLFPAWFSKWILQYAIIHGAVIVSPNYRLLPEAEGREILNDFQEFWSWFGSGGPQQHLMSVGRSDIILDADRHLLIGESAGGYLAIQSVLSQFTRPRAVIALYPMLDMKSEFYTTRFEKSICGVPNFPDAIVDEFLASRSKQSAITEADPPSRLAVALAMVQNGRLLELLGEDPSLFPLGRLVTLGSSPRSRQQSLLPPLCIFHGAQDSAVPMKGTLKFVETLRRVDPTAKLKIVIRPGDHGFDAFATPDDAWLSDALTFATKEWLGGALGKI</sequence>
<dbReference type="PANTHER" id="PTHR48081">
    <property type="entry name" value="AB HYDROLASE SUPERFAMILY PROTEIN C4A8.06C"/>
    <property type="match status" value="1"/>
</dbReference>
<proteinExistence type="predicted"/>
<dbReference type="PANTHER" id="PTHR48081:SF3">
    <property type="entry name" value="ALPHA_BETA HYDROLASE FOLD-3 DOMAIN-CONTAINING PROTEIN"/>
    <property type="match status" value="1"/>
</dbReference>
<protein>
    <submittedName>
        <fullName evidence="3">Alpha/Beta hydrolase protein</fullName>
    </submittedName>
</protein>
<evidence type="ECO:0000313" key="5">
    <source>
        <dbReference type="Proteomes" id="UP000717696"/>
    </source>
</evidence>
<keyword evidence="1 3" id="KW-0378">Hydrolase</keyword>
<dbReference type="InterPro" id="IPR050300">
    <property type="entry name" value="GDXG_lipolytic_enzyme"/>
</dbReference>
<dbReference type="Gene3D" id="3.40.50.1820">
    <property type="entry name" value="alpha/beta hydrolase"/>
    <property type="match status" value="1"/>
</dbReference>
<evidence type="ECO:0000313" key="3">
    <source>
        <dbReference type="EMBL" id="KAH7108799.1"/>
    </source>
</evidence>
<evidence type="ECO:0000313" key="4">
    <source>
        <dbReference type="EMBL" id="KAH7112329.1"/>
    </source>
</evidence>
<name>A0A9P9I6Z8_9HYPO</name>
<dbReference type="InterPro" id="IPR029058">
    <property type="entry name" value="AB_hydrolase_fold"/>
</dbReference>
<dbReference type="AlphaFoldDB" id="A0A9P9I6Z8"/>
<evidence type="ECO:0000256" key="1">
    <source>
        <dbReference type="ARBA" id="ARBA00022801"/>
    </source>
</evidence>
<dbReference type="InterPro" id="IPR013094">
    <property type="entry name" value="AB_hydrolase_3"/>
</dbReference>